<organism evidence="2 3">
    <name type="scientific">Cryptococcus neoformans Tu259-1</name>
    <dbReference type="NCBI Taxonomy" id="1230072"/>
    <lineage>
        <taxon>Eukaryota</taxon>
        <taxon>Fungi</taxon>
        <taxon>Dikarya</taxon>
        <taxon>Basidiomycota</taxon>
        <taxon>Agaricomycotina</taxon>
        <taxon>Tremellomycetes</taxon>
        <taxon>Tremellales</taxon>
        <taxon>Cryptococcaceae</taxon>
        <taxon>Cryptococcus</taxon>
        <taxon>Cryptococcus neoformans species complex</taxon>
    </lineage>
</organism>
<name>A0A854QFW9_CRYNE</name>
<evidence type="ECO:0000256" key="1">
    <source>
        <dbReference type="SAM" id="MobiDB-lite"/>
    </source>
</evidence>
<protein>
    <recommendedName>
        <fullName evidence="4">Protein kinase domain-containing protein</fullName>
    </recommendedName>
</protein>
<dbReference type="Proteomes" id="UP000199727">
    <property type="component" value="Unassembled WGS sequence"/>
</dbReference>
<reference evidence="2 3" key="1">
    <citation type="submission" date="2017-06" db="EMBL/GenBank/DDBJ databases">
        <title>Global population genomics of the pathogenic fungus Cryptococcus neoformans var. grubii.</title>
        <authorList>
            <person name="Cuomo C."/>
            <person name="Litvintseva A."/>
            <person name="Chen Y."/>
            <person name="Young S."/>
            <person name="Zeng Q."/>
            <person name="Chapman S."/>
            <person name="Gujja S."/>
            <person name="Saif S."/>
            <person name="Birren B."/>
        </authorList>
    </citation>
    <scope>NUCLEOTIDE SEQUENCE [LARGE SCALE GENOMIC DNA]</scope>
    <source>
        <strain evidence="2 3">Tu259-1</strain>
    </source>
</reference>
<feature type="region of interest" description="Disordered" evidence="1">
    <location>
        <begin position="38"/>
        <end position="64"/>
    </location>
</feature>
<evidence type="ECO:0000313" key="3">
    <source>
        <dbReference type="Proteomes" id="UP000199727"/>
    </source>
</evidence>
<dbReference type="OrthoDB" id="2571614at2759"/>
<accession>A0A854QFW9</accession>
<evidence type="ECO:0000313" key="2">
    <source>
        <dbReference type="EMBL" id="OXG20008.1"/>
    </source>
</evidence>
<gene>
    <name evidence="2" type="ORF">C361_04070</name>
</gene>
<sequence>MSKETWHCPTVVFSWPISSAPMSYESLTDLLGVHDKQPPLARPLMDSPEASARELDEEPSLSAPVKEKELGPDILPIKFTFAPSDTPLGIAAPHTFMHGLFKDGNLYGPYVSNKFESSLPRILAPNSPEWNDPPAFPPRSGNPHIKGLRKLMLVDSLSHGRVWDAFRAKVQVYQTKLLFFEESVIVKTTDPSRFPAKAPLPGVFTDKEARLSIFQENMIYTDYLYDLQGEVVPGSYGLWGGRLVLGDDDDDGEDEETSCEVWVMILEDVGEEVDVTTLSADERHEIISHYRELHKAGVLHGDPDPRHWRRHPAGGFRIIDFDSATVLPPGEKGRALMEDELDLVNSHLVEEDRTWYI</sequence>
<proteinExistence type="predicted"/>
<dbReference type="SUPFAM" id="SSF56112">
    <property type="entry name" value="Protein kinase-like (PK-like)"/>
    <property type="match status" value="1"/>
</dbReference>
<comment type="caution">
    <text evidence="2">The sequence shown here is derived from an EMBL/GenBank/DDBJ whole genome shotgun (WGS) entry which is preliminary data.</text>
</comment>
<dbReference type="InterPro" id="IPR011009">
    <property type="entry name" value="Kinase-like_dom_sf"/>
</dbReference>
<evidence type="ECO:0008006" key="4">
    <source>
        <dbReference type="Google" id="ProtNLM"/>
    </source>
</evidence>
<dbReference type="EMBL" id="AMKT01000049">
    <property type="protein sequence ID" value="OXG20008.1"/>
    <property type="molecule type" value="Genomic_DNA"/>
</dbReference>
<dbReference type="AlphaFoldDB" id="A0A854QFW9"/>